<reference evidence="3 4" key="1">
    <citation type="journal article" date="2014" name="Curr. Microbiol.">
        <title>Spirosoma radiotolerans sp. nov., a gamma-radiation-resistant bacterium isolated from gamma ray-irradiated soil.</title>
        <authorList>
            <person name="Lee J.J."/>
            <person name="Srinivasan S."/>
            <person name="Lim S."/>
            <person name="Joe M."/>
            <person name="Im S."/>
            <person name="Bae S.I."/>
            <person name="Park K.R."/>
            <person name="Han J.H."/>
            <person name="Park S.H."/>
            <person name="Joo B.M."/>
            <person name="Park S.J."/>
            <person name="Kim M.K."/>
        </authorList>
    </citation>
    <scope>NUCLEOTIDE SEQUENCE [LARGE SCALE GENOMIC DNA]</scope>
    <source>
        <strain evidence="3 4">DG5A</strain>
    </source>
</reference>
<dbReference type="RefSeq" id="WP_046577136.1">
    <property type="nucleotide sequence ID" value="NZ_CP010429.1"/>
</dbReference>
<name>A0A0E3ZZ16_9BACT</name>
<feature type="compositionally biased region" description="Low complexity" evidence="1">
    <location>
        <begin position="30"/>
        <end position="66"/>
    </location>
</feature>
<dbReference type="EMBL" id="CP010429">
    <property type="protein sequence ID" value="AKD57359.1"/>
    <property type="molecule type" value="Genomic_DNA"/>
</dbReference>
<evidence type="ECO:0008006" key="5">
    <source>
        <dbReference type="Google" id="ProtNLM"/>
    </source>
</evidence>
<evidence type="ECO:0000256" key="2">
    <source>
        <dbReference type="SAM" id="SignalP"/>
    </source>
</evidence>
<accession>A0A0E3ZZ16</accession>
<keyword evidence="2" id="KW-0732">Signal</keyword>
<evidence type="ECO:0000313" key="3">
    <source>
        <dbReference type="EMBL" id="AKD57359.1"/>
    </source>
</evidence>
<feature type="region of interest" description="Disordered" evidence="1">
    <location>
        <begin position="20"/>
        <end position="66"/>
    </location>
</feature>
<dbReference type="AlphaFoldDB" id="A0A0E3ZZ16"/>
<dbReference type="PATRIC" id="fig|1379870.5.peg.5019"/>
<evidence type="ECO:0000313" key="4">
    <source>
        <dbReference type="Proteomes" id="UP000033054"/>
    </source>
</evidence>
<dbReference type="STRING" id="1379870.SD10_23190"/>
<sequence length="66" mass="6913">MKKVFALLFVGSMLTFAACQSKPKTEETTTDSTAVMSTDTTTMATDSASTMSTDSASTMAADTTKK</sequence>
<keyword evidence="4" id="KW-1185">Reference proteome</keyword>
<evidence type="ECO:0000256" key="1">
    <source>
        <dbReference type="SAM" id="MobiDB-lite"/>
    </source>
</evidence>
<dbReference type="KEGG" id="srd:SD10_23190"/>
<feature type="chain" id="PRO_5002417036" description="Entericidin" evidence="2">
    <location>
        <begin position="18"/>
        <end position="66"/>
    </location>
</feature>
<dbReference type="PROSITE" id="PS51257">
    <property type="entry name" value="PROKAR_LIPOPROTEIN"/>
    <property type="match status" value="1"/>
</dbReference>
<dbReference type="HOGENOM" id="CLU_2829061_0_0_10"/>
<organism evidence="3 4">
    <name type="scientific">Spirosoma radiotolerans</name>
    <dbReference type="NCBI Taxonomy" id="1379870"/>
    <lineage>
        <taxon>Bacteria</taxon>
        <taxon>Pseudomonadati</taxon>
        <taxon>Bacteroidota</taxon>
        <taxon>Cytophagia</taxon>
        <taxon>Cytophagales</taxon>
        <taxon>Cytophagaceae</taxon>
        <taxon>Spirosoma</taxon>
    </lineage>
</organism>
<protein>
    <recommendedName>
        <fullName evidence="5">Entericidin</fullName>
    </recommendedName>
</protein>
<dbReference type="Proteomes" id="UP000033054">
    <property type="component" value="Chromosome"/>
</dbReference>
<gene>
    <name evidence="3" type="ORF">SD10_23190</name>
</gene>
<feature type="signal peptide" evidence="2">
    <location>
        <begin position="1"/>
        <end position="17"/>
    </location>
</feature>
<proteinExistence type="predicted"/>